<evidence type="ECO:0000313" key="4">
    <source>
        <dbReference type="Proteomes" id="UP000031937"/>
    </source>
</evidence>
<evidence type="ECO:0000259" key="1">
    <source>
        <dbReference type="Pfam" id="PF01965"/>
    </source>
</evidence>
<protein>
    <submittedName>
        <fullName evidence="3">Protease</fullName>
    </submittedName>
</protein>
<dbReference type="AlphaFoldDB" id="A0A0C3MH73"/>
<name>A0A0C3MH73_9PORP</name>
<proteinExistence type="predicted"/>
<evidence type="ECO:0000313" key="3">
    <source>
        <dbReference type="EMBL" id="KIO45848.1"/>
    </source>
</evidence>
<dbReference type="SUPFAM" id="SSF52317">
    <property type="entry name" value="Class I glutamine amidotransferase-like"/>
    <property type="match status" value="1"/>
</dbReference>
<keyword evidence="3" id="KW-0645">Protease</keyword>
<dbReference type="Proteomes" id="UP000031937">
    <property type="component" value="Unassembled WGS sequence"/>
</dbReference>
<dbReference type="Pfam" id="PF01965">
    <property type="entry name" value="DJ-1_PfpI"/>
    <property type="match status" value="1"/>
</dbReference>
<dbReference type="InterPro" id="IPR029062">
    <property type="entry name" value="Class_I_gatase-like"/>
</dbReference>
<dbReference type="InterPro" id="IPR002818">
    <property type="entry name" value="DJ-1/PfpI"/>
</dbReference>
<comment type="caution">
    <text evidence="3">The sequence shown here is derived from an EMBL/GenBank/DDBJ whole genome shotgun (WGS) entry which is preliminary data.</text>
</comment>
<organism evidence="3 5">
    <name type="scientific">Sanguibacteroides justesenii</name>
    <dbReference type="NCBI Taxonomy" id="1547597"/>
    <lineage>
        <taxon>Bacteria</taxon>
        <taxon>Pseudomonadati</taxon>
        <taxon>Bacteroidota</taxon>
        <taxon>Bacteroidia</taxon>
        <taxon>Bacteroidales</taxon>
        <taxon>Porphyromonadaceae</taxon>
        <taxon>Sanguibacteroides</taxon>
    </lineage>
</organism>
<evidence type="ECO:0000313" key="2">
    <source>
        <dbReference type="EMBL" id="KIO43684.1"/>
    </source>
</evidence>
<dbReference type="Gene3D" id="3.40.50.880">
    <property type="match status" value="1"/>
</dbReference>
<dbReference type="GO" id="GO:0008233">
    <property type="term" value="F:peptidase activity"/>
    <property type="evidence" value="ECO:0007669"/>
    <property type="project" value="UniProtKB-KW"/>
</dbReference>
<reference evidence="3 5" key="1">
    <citation type="submission" date="2014-07" db="EMBL/GenBank/DDBJ databases">
        <title>Porphyromonadaceae bacterium OUH 308042 = ATCC BAA-2681 = DSM 28342 draft genome.</title>
        <authorList>
            <person name="Sydenham T.V."/>
            <person name="Hasman H."/>
            <person name="Justensen U.S."/>
        </authorList>
    </citation>
    <scope>NUCLEOTIDE SEQUENCE [LARGE SCALE GENOMIC DNA]</scope>
    <source>
        <strain evidence="3 5">OUH 308042</strain>
    </source>
</reference>
<dbReference type="Proteomes" id="UP000031980">
    <property type="component" value="Unassembled WGS sequence"/>
</dbReference>
<reference evidence="2 4" key="2">
    <citation type="submission" date="2014-07" db="EMBL/GenBank/DDBJ databases">
        <title>Porphyromonadaceae bacterium OUH 334697 = ATCC BAA-2682 = DSM 28341 draft genome.</title>
        <authorList>
            <person name="Sydenham T.V."/>
            <person name="Hasman H."/>
            <person name="Justesen U.S."/>
        </authorList>
    </citation>
    <scope>NUCLEOTIDE SEQUENCE [LARGE SCALE GENOMIC DNA]</scope>
    <source>
        <strain evidence="2 4">OUH 334697</strain>
    </source>
</reference>
<dbReference type="GO" id="GO:0006508">
    <property type="term" value="P:proteolysis"/>
    <property type="evidence" value="ECO:0007669"/>
    <property type="project" value="UniProtKB-KW"/>
</dbReference>
<sequence length="175" mass="18658">MEKRVAVMAVNPVNGYGLFQYLEAFFENKIPFTVYAVAESKTIKTNSGLTLVTDGVIADLKGHSGDYEALVFSCGDAMPTFAENISKNYNQDMLAVIKEFGEAGKLIAGHCVGGLLFDIAGITKGRTVAAHPFVQSAIKGGKATNEPYAIDGKLYTAQTENTLSSLIALLVSVLK</sequence>
<gene>
    <name evidence="3" type="ORF">BA92_05190</name>
    <name evidence="2" type="ORF">IE90_11245</name>
</gene>
<keyword evidence="3" id="KW-0378">Hydrolase</keyword>
<keyword evidence="5" id="KW-1185">Reference proteome</keyword>
<feature type="domain" description="DJ-1/PfpI" evidence="1">
    <location>
        <begin position="3"/>
        <end position="168"/>
    </location>
</feature>
<dbReference type="RefSeq" id="WP_041503873.1">
    <property type="nucleotide sequence ID" value="NZ_JPIT01000031.1"/>
</dbReference>
<accession>A0A0C3MH73</accession>
<evidence type="ECO:0000313" key="5">
    <source>
        <dbReference type="Proteomes" id="UP000031980"/>
    </source>
</evidence>
<dbReference type="OrthoDB" id="996290at2"/>
<dbReference type="EMBL" id="JPIU01000037">
    <property type="protein sequence ID" value="KIO45848.1"/>
    <property type="molecule type" value="Genomic_DNA"/>
</dbReference>
<dbReference type="EMBL" id="JPIT01000031">
    <property type="protein sequence ID" value="KIO43684.1"/>
    <property type="molecule type" value="Genomic_DNA"/>
</dbReference>